<name>A0ABQ7DN05_BRACR</name>
<sequence>MEKIRSPITQNFSESVGYCTLELLDLTSSAASFHPMLQINQNSSDFSSTTTFAREASRATKAERISSIGVLRGRLWARIRRRPCDSTERNSVIVHGCRASRSY</sequence>
<accession>A0ABQ7DN05</accession>
<keyword evidence="2" id="KW-1185">Reference proteome</keyword>
<dbReference type="Proteomes" id="UP000266723">
    <property type="component" value="Unassembled WGS sequence"/>
</dbReference>
<evidence type="ECO:0000313" key="1">
    <source>
        <dbReference type="EMBL" id="KAF3578520.1"/>
    </source>
</evidence>
<organism evidence="1 2">
    <name type="scientific">Brassica cretica</name>
    <name type="common">Mustard</name>
    <dbReference type="NCBI Taxonomy" id="69181"/>
    <lineage>
        <taxon>Eukaryota</taxon>
        <taxon>Viridiplantae</taxon>
        <taxon>Streptophyta</taxon>
        <taxon>Embryophyta</taxon>
        <taxon>Tracheophyta</taxon>
        <taxon>Spermatophyta</taxon>
        <taxon>Magnoliopsida</taxon>
        <taxon>eudicotyledons</taxon>
        <taxon>Gunneridae</taxon>
        <taxon>Pentapetalae</taxon>
        <taxon>rosids</taxon>
        <taxon>malvids</taxon>
        <taxon>Brassicales</taxon>
        <taxon>Brassicaceae</taxon>
        <taxon>Brassiceae</taxon>
        <taxon>Brassica</taxon>
    </lineage>
</organism>
<dbReference type="EMBL" id="QGKV02000649">
    <property type="protein sequence ID" value="KAF3578520.1"/>
    <property type="molecule type" value="Genomic_DNA"/>
</dbReference>
<gene>
    <name evidence="1" type="ORF">DY000_02031803</name>
</gene>
<evidence type="ECO:0000313" key="2">
    <source>
        <dbReference type="Proteomes" id="UP000266723"/>
    </source>
</evidence>
<comment type="caution">
    <text evidence="1">The sequence shown here is derived from an EMBL/GenBank/DDBJ whole genome shotgun (WGS) entry which is preliminary data.</text>
</comment>
<protein>
    <submittedName>
        <fullName evidence="1">Uncharacterized protein</fullName>
    </submittedName>
</protein>
<reference evidence="1 2" key="1">
    <citation type="journal article" date="2020" name="BMC Genomics">
        <title>Intraspecific diversification of the crop wild relative Brassica cretica Lam. using demographic model selection.</title>
        <authorList>
            <person name="Kioukis A."/>
            <person name="Michalopoulou V.A."/>
            <person name="Briers L."/>
            <person name="Pirintsos S."/>
            <person name="Studholme D.J."/>
            <person name="Pavlidis P."/>
            <person name="Sarris P.F."/>
        </authorList>
    </citation>
    <scope>NUCLEOTIDE SEQUENCE [LARGE SCALE GENOMIC DNA]</scope>
    <source>
        <strain evidence="2">cv. PFS-1207/04</strain>
    </source>
</reference>
<proteinExistence type="predicted"/>